<sequence length="377" mass="42933">MLSVLFVAAFSTDAEKLACVSKKVWSIDYILDNRAVLPCLEEKAYDFLLFDFEAGGEYPPNILKEIYGQYPILPIFLLSHQHCNFVEKAAFATNMILGCFSIPYEFNILHNTIQNTLEGKIIRIIDMYDIDPVTAPLYTKLQGQSIEIQMIRNFILQTAQQNSHVLLYGESGSGKEVVASLIHYYSKNRPGRYLPVNTTCIAEDLAESLLFGSCKGAYTGAIDKEGLFSEADQGTLFFDEIENLTLNLQAKLLRVLETHEYYKLGGTQKYSSDFRLICATNCDLQEMVDQGLFRLDLFYRLDVAHLIVPPLRQHKEDIGVLAYNYLKQTRKHLSREALSLLCKYNWPGNVRELFNCLERAVFAAKASPVLFPQHFDI</sequence>
<dbReference type="SUPFAM" id="SSF52172">
    <property type="entry name" value="CheY-like"/>
    <property type="match status" value="1"/>
</dbReference>
<name>A0A6P1Y5R3_9SPIR</name>
<dbReference type="PANTHER" id="PTHR32071">
    <property type="entry name" value="TRANSCRIPTIONAL REGULATORY PROTEIN"/>
    <property type="match status" value="1"/>
</dbReference>
<dbReference type="Gene3D" id="3.40.50.300">
    <property type="entry name" value="P-loop containing nucleotide triphosphate hydrolases"/>
    <property type="match status" value="1"/>
</dbReference>
<keyword evidence="1" id="KW-0547">Nucleotide-binding</keyword>
<dbReference type="PROSITE" id="PS00688">
    <property type="entry name" value="SIGMA54_INTERACT_3"/>
    <property type="match status" value="1"/>
</dbReference>
<dbReference type="InterPro" id="IPR027417">
    <property type="entry name" value="P-loop_NTPase"/>
</dbReference>
<dbReference type="PROSITE" id="PS00675">
    <property type="entry name" value="SIGMA54_INTERACT_1"/>
    <property type="match status" value="1"/>
</dbReference>
<dbReference type="InterPro" id="IPR058031">
    <property type="entry name" value="AAA_lid_NorR"/>
</dbReference>
<protein>
    <submittedName>
        <fullName evidence="6">Sigma-54-dependent Fis family transcriptional regulator</fullName>
    </submittedName>
</protein>
<feature type="domain" description="Sigma-54 factor interaction" evidence="5">
    <location>
        <begin position="141"/>
        <end position="362"/>
    </location>
</feature>
<evidence type="ECO:0000256" key="2">
    <source>
        <dbReference type="ARBA" id="ARBA00022840"/>
    </source>
</evidence>
<dbReference type="Gene3D" id="1.10.8.60">
    <property type="match status" value="1"/>
</dbReference>
<dbReference type="PROSITE" id="PS50045">
    <property type="entry name" value="SIGMA54_INTERACT_4"/>
    <property type="match status" value="1"/>
</dbReference>
<dbReference type="GO" id="GO:0005524">
    <property type="term" value="F:ATP binding"/>
    <property type="evidence" value="ECO:0007669"/>
    <property type="project" value="UniProtKB-KW"/>
</dbReference>
<dbReference type="SMART" id="SM00382">
    <property type="entry name" value="AAA"/>
    <property type="match status" value="1"/>
</dbReference>
<evidence type="ECO:0000256" key="4">
    <source>
        <dbReference type="ARBA" id="ARBA00023163"/>
    </source>
</evidence>
<dbReference type="Pfam" id="PF00158">
    <property type="entry name" value="Sigma54_activat"/>
    <property type="match status" value="1"/>
</dbReference>
<dbReference type="InterPro" id="IPR025662">
    <property type="entry name" value="Sigma_54_int_dom_ATP-bd_1"/>
</dbReference>
<evidence type="ECO:0000256" key="3">
    <source>
        <dbReference type="ARBA" id="ARBA00023015"/>
    </source>
</evidence>
<organism evidence="6 7">
    <name type="scientific">Treponema vincentii</name>
    <dbReference type="NCBI Taxonomy" id="69710"/>
    <lineage>
        <taxon>Bacteria</taxon>
        <taxon>Pseudomonadati</taxon>
        <taxon>Spirochaetota</taxon>
        <taxon>Spirochaetia</taxon>
        <taxon>Spirochaetales</taxon>
        <taxon>Treponemataceae</taxon>
        <taxon>Treponema</taxon>
    </lineage>
</organism>
<dbReference type="FunFam" id="3.40.50.300:FF:000006">
    <property type="entry name" value="DNA-binding transcriptional regulator NtrC"/>
    <property type="match status" value="1"/>
</dbReference>
<dbReference type="InterPro" id="IPR003593">
    <property type="entry name" value="AAA+_ATPase"/>
</dbReference>
<gene>
    <name evidence="6" type="ORF">GWP43_13900</name>
</gene>
<evidence type="ECO:0000256" key="1">
    <source>
        <dbReference type="ARBA" id="ARBA00022741"/>
    </source>
</evidence>
<dbReference type="EMBL" id="CP048020">
    <property type="protein sequence ID" value="QHX44590.1"/>
    <property type="molecule type" value="Genomic_DNA"/>
</dbReference>
<dbReference type="CDD" id="cd00009">
    <property type="entry name" value="AAA"/>
    <property type="match status" value="1"/>
</dbReference>
<accession>A0A6P1Y5R3</accession>
<dbReference type="InterPro" id="IPR025944">
    <property type="entry name" value="Sigma_54_int_dom_CS"/>
</dbReference>
<dbReference type="InterPro" id="IPR002078">
    <property type="entry name" value="Sigma_54_int"/>
</dbReference>
<dbReference type="SUPFAM" id="SSF52540">
    <property type="entry name" value="P-loop containing nucleoside triphosphate hydrolases"/>
    <property type="match status" value="1"/>
</dbReference>
<evidence type="ECO:0000259" key="5">
    <source>
        <dbReference type="PROSITE" id="PS50045"/>
    </source>
</evidence>
<evidence type="ECO:0000313" key="6">
    <source>
        <dbReference type="EMBL" id="QHX44590.1"/>
    </source>
</evidence>
<evidence type="ECO:0000313" key="7">
    <source>
        <dbReference type="Proteomes" id="UP000464374"/>
    </source>
</evidence>
<keyword evidence="2" id="KW-0067">ATP-binding</keyword>
<dbReference type="KEGG" id="trz:GWP43_13900"/>
<dbReference type="PANTHER" id="PTHR32071:SF119">
    <property type="entry name" value="SIGMA L-DEPENDENT TRANSCRIPTIONAL REGULATOR YPLP-RELATED"/>
    <property type="match status" value="1"/>
</dbReference>
<keyword evidence="4" id="KW-0804">Transcription</keyword>
<dbReference type="Proteomes" id="UP000464374">
    <property type="component" value="Chromosome"/>
</dbReference>
<reference evidence="6 7" key="1">
    <citation type="submission" date="2020-01" db="EMBL/GenBank/DDBJ databases">
        <title>Complete genome sequence of a human oral phylogroup 1 Treponema sp. strain ATCC 700766, originally isolated from periodontitis dental plaque.</title>
        <authorList>
            <person name="Chan Y."/>
            <person name="Huo Y.-B."/>
            <person name="Yu X.-L."/>
            <person name="Zeng H."/>
            <person name="Leung W.-K."/>
            <person name="Watt R.M."/>
        </authorList>
    </citation>
    <scope>NUCLEOTIDE SEQUENCE [LARGE SCALE GENOMIC DNA]</scope>
    <source>
        <strain evidence="6 7">OMZ 804</strain>
    </source>
</reference>
<dbReference type="Pfam" id="PF25601">
    <property type="entry name" value="AAA_lid_14"/>
    <property type="match status" value="1"/>
</dbReference>
<dbReference type="InterPro" id="IPR011006">
    <property type="entry name" value="CheY-like_superfamily"/>
</dbReference>
<dbReference type="GO" id="GO:0006355">
    <property type="term" value="P:regulation of DNA-templated transcription"/>
    <property type="evidence" value="ECO:0007669"/>
    <property type="project" value="InterPro"/>
</dbReference>
<dbReference type="AlphaFoldDB" id="A0A6P1Y5R3"/>
<proteinExistence type="predicted"/>
<keyword evidence="3" id="KW-0805">Transcription regulation</keyword>